<comment type="caution">
    <text evidence="2">Lacks conserved residue(s) required for the propagation of feature annotation.</text>
</comment>
<evidence type="ECO:0000313" key="4">
    <source>
        <dbReference type="EMBL" id="REI42183.1"/>
    </source>
</evidence>
<dbReference type="Proteomes" id="UP000263486">
    <property type="component" value="Unassembled WGS sequence"/>
</dbReference>
<dbReference type="InterPro" id="IPR029035">
    <property type="entry name" value="DHS-like_NAD/FAD-binding_dom"/>
</dbReference>
<evidence type="ECO:0000256" key="2">
    <source>
        <dbReference type="PROSITE-ProRule" id="PRU00236"/>
    </source>
</evidence>
<name>A0ABX9KJE2_9FUSO</name>
<accession>A0ABX9KJE2</accession>
<feature type="domain" description="Deacetylase sirtuin-type" evidence="3">
    <location>
        <begin position="11"/>
        <end position="295"/>
    </location>
</feature>
<gene>
    <name evidence="4" type="ORF">DYH56_03935</name>
</gene>
<sequence length="295" mass="34314">MFSKIKTMKYTKNSSDDIKKIKNWIKEADAIVIGGGAGLSASGGLNYYDVELVKKWFPEYYKMGFNSLPALQGRYWVLKDSNPQKYWGYWARHIYHIRYETELLKSHSLLYELVKDKDHFIITSNADGQFEKTEFSKERIFAPQGDYAFFQCSEPCSDEIYYNAHMVRTMIDNMISPYEIDKKDIPLCPRCNKPLVPNLRCDNTFVETPHMKNLGDYKGFINKNKGKKLLFLELGIGYNTPGLIRYPFEIMTQEFENASLVRINKSDSRLNENLKNKAISLGEDIIKVLEKLLNK</sequence>
<dbReference type="Gene3D" id="3.40.50.1220">
    <property type="entry name" value="TPP-binding domain"/>
    <property type="match status" value="1"/>
</dbReference>
<proteinExistence type="predicted"/>
<dbReference type="SUPFAM" id="SSF52467">
    <property type="entry name" value="DHS-like NAD/FAD-binding domain"/>
    <property type="match status" value="1"/>
</dbReference>
<dbReference type="RefSeq" id="WP_114641561.1">
    <property type="nucleotide sequence ID" value="NZ_JAACIO010000005.1"/>
</dbReference>
<comment type="caution">
    <text evidence="4">The sequence shown here is derived from an EMBL/GenBank/DDBJ whole genome shotgun (WGS) entry which is preliminary data.</text>
</comment>
<keyword evidence="1" id="KW-0520">NAD</keyword>
<dbReference type="PROSITE" id="PS50305">
    <property type="entry name" value="SIRTUIN"/>
    <property type="match status" value="1"/>
</dbReference>
<evidence type="ECO:0000313" key="5">
    <source>
        <dbReference type="Proteomes" id="UP000263486"/>
    </source>
</evidence>
<dbReference type="EMBL" id="QUAJ01000005">
    <property type="protein sequence ID" value="REI42183.1"/>
    <property type="molecule type" value="Genomic_DNA"/>
</dbReference>
<evidence type="ECO:0000259" key="3">
    <source>
        <dbReference type="PROSITE" id="PS50305"/>
    </source>
</evidence>
<organism evidence="4 5">
    <name type="scientific">Psychrilyobacter piezotolerans</name>
    <dbReference type="NCBI Taxonomy" id="2293438"/>
    <lineage>
        <taxon>Bacteria</taxon>
        <taxon>Fusobacteriati</taxon>
        <taxon>Fusobacteriota</taxon>
        <taxon>Fusobacteriia</taxon>
        <taxon>Fusobacteriales</taxon>
        <taxon>Fusobacteriaceae</taxon>
        <taxon>Psychrilyobacter</taxon>
    </lineage>
</organism>
<evidence type="ECO:0000256" key="1">
    <source>
        <dbReference type="ARBA" id="ARBA00023027"/>
    </source>
</evidence>
<keyword evidence="5" id="KW-1185">Reference proteome</keyword>
<protein>
    <submittedName>
        <fullName evidence="4">NAD-dependent protein deacetylase, SIR2 family</fullName>
    </submittedName>
</protein>
<dbReference type="InterPro" id="IPR026590">
    <property type="entry name" value="Ssirtuin_cat_dom"/>
</dbReference>
<reference evidence="4 5" key="1">
    <citation type="submission" date="2018-08" db="EMBL/GenBank/DDBJ databases">
        <title>Draft genome sequence of Psychrilyobacter sp. strain SD5 isolated from Black Sea water.</title>
        <authorList>
            <person name="Yadav S."/>
            <person name="Villanueva L."/>
            <person name="Damste J.S.S."/>
        </authorList>
    </citation>
    <scope>NUCLEOTIDE SEQUENCE [LARGE SCALE GENOMIC DNA]</scope>
    <source>
        <strain evidence="4 5">SD5</strain>
    </source>
</reference>